<evidence type="ECO:0000256" key="1">
    <source>
        <dbReference type="SAM" id="MobiDB-lite"/>
    </source>
</evidence>
<protein>
    <submittedName>
        <fullName evidence="2">Mobile element protein</fullName>
    </submittedName>
</protein>
<proteinExistence type="predicted"/>
<feature type="non-terminal residue" evidence="2">
    <location>
        <position position="43"/>
    </location>
</feature>
<name>A0A6J4TEL8_9SPHN</name>
<feature type="region of interest" description="Disordered" evidence="1">
    <location>
        <begin position="1"/>
        <end position="43"/>
    </location>
</feature>
<organism evidence="2">
    <name type="scientific">uncultured Sphingomonas sp</name>
    <dbReference type="NCBI Taxonomy" id="158754"/>
    <lineage>
        <taxon>Bacteria</taxon>
        <taxon>Pseudomonadati</taxon>
        <taxon>Pseudomonadota</taxon>
        <taxon>Alphaproteobacteria</taxon>
        <taxon>Sphingomonadales</taxon>
        <taxon>Sphingomonadaceae</taxon>
        <taxon>Sphingomonas</taxon>
        <taxon>environmental samples</taxon>
    </lineage>
</organism>
<feature type="compositionally biased region" description="Basic residues" evidence="1">
    <location>
        <begin position="1"/>
        <end position="21"/>
    </location>
</feature>
<reference evidence="2" key="1">
    <citation type="submission" date="2020-02" db="EMBL/GenBank/DDBJ databases">
        <authorList>
            <person name="Meier V. D."/>
        </authorList>
    </citation>
    <scope>NUCLEOTIDE SEQUENCE</scope>
    <source>
        <strain evidence="2">AVDCRST_MAG31</strain>
    </source>
</reference>
<accession>A0A6J4TEL8</accession>
<evidence type="ECO:0000313" key="2">
    <source>
        <dbReference type="EMBL" id="CAA9520643.1"/>
    </source>
</evidence>
<sequence length="43" mass="5153">RPGPVPRRRPHRARHEHRRARHPPDLPRPQERAVRLRRQAGGI</sequence>
<dbReference type="AlphaFoldDB" id="A0A6J4TEL8"/>
<feature type="non-terminal residue" evidence="2">
    <location>
        <position position="1"/>
    </location>
</feature>
<gene>
    <name evidence="2" type="ORF">AVDCRST_MAG31-1556</name>
</gene>
<dbReference type="EMBL" id="CADCWA010000114">
    <property type="protein sequence ID" value="CAA9520643.1"/>
    <property type="molecule type" value="Genomic_DNA"/>
</dbReference>
<feature type="compositionally biased region" description="Basic and acidic residues" evidence="1">
    <location>
        <begin position="22"/>
        <end position="34"/>
    </location>
</feature>